<feature type="transmembrane region" description="Helical" evidence="12">
    <location>
        <begin position="241"/>
        <end position="258"/>
    </location>
</feature>
<keyword evidence="4 12" id="KW-0808">Transferase</keyword>
<evidence type="ECO:0000256" key="8">
    <source>
        <dbReference type="ARBA" id="ARBA00022989"/>
    </source>
</evidence>
<comment type="subcellular location">
    <subcellularLocation>
        <location evidence="12">Cell membrane</location>
        <topology evidence="12">Multi-pass membrane protein</topology>
    </subcellularLocation>
    <subcellularLocation>
        <location evidence="1">Membrane</location>
        <topology evidence="1">Multi-pass membrane protein</topology>
    </subcellularLocation>
</comment>
<evidence type="ECO:0000256" key="7">
    <source>
        <dbReference type="ARBA" id="ARBA00022984"/>
    </source>
</evidence>
<dbReference type="UniPathway" id="UPA00219"/>
<keyword evidence="9 12" id="KW-0472">Membrane</keyword>
<dbReference type="AlphaFoldDB" id="A0A1S7LIK9"/>
<dbReference type="GO" id="GO:0005886">
    <property type="term" value="C:plasma membrane"/>
    <property type="evidence" value="ECO:0007669"/>
    <property type="project" value="UniProtKB-SubCell"/>
</dbReference>
<feature type="transmembrane region" description="Helical" evidence="12">
    <location>
        <begin position="136"/>
        <end position="154"/>
    </location>
</feature>
<protein>
    <recommendedName>
        <fullName evidence="12 13">Phospho-N-acetylmuramoyl-pentapeptide-transferase</fullName>
        <ecNumber evidence="12 13">2.7.8.13</ecNumber>
    </recommendedName>
    <alternativeName>
        <fullName evidence="12">UDP-MurNAc-pentapeptide phosphotransferase</fullName>
    </alternativeName>
</protein>
<organism evidence="15">
    <name type="scientific">Magnetococcus massalia (strain MO-1)</name>
    <dbReference type="NCBI Taxonomy" id="451514"/>
    <lineage>
        <taxon>Bacteria</taxon>
        <taxon>Pseudomonadati</taxon>
        <taxon>Pseudomonadota</taxon>
        <taxon>Magnetococcia</taxon>
        <taxon>Magnetococcales</taxon>
        <taxon>Magnetococcaceae</taxon>
        <taxon>Magnetococcus</taxon>
    </lineage>
</organism>
<dbReference type="GO" id="GO:0046872">
    <property type="term" value="F:metal ion binding"/>
    <property type="evidence" value="ECO:0007669"/>
    <property type="project" value="UniProtKB-KW"/>
</dbReference>
<keyword evidence="12 14" id="KW-0479">Metal-binding</keyword>
<dbReference type="InterPro" id="IPR018480">
    <property type="entry name" value="PNAcMuramoyl-5peptid_Trfase_CS"/>
</dbReference>
<keyword evidence="8 12" id="KW-1133">Transmembrane helix</keyword>
<evidence type="ECO:0000256" key="13">
    <source>
        <dbReference type="NCBIfam" id="TIGR00445"/>
    </source>
</evidence>
<feature type="binding site" evidence="14">
    <location>
        <position position="194"/>
    </location>
    <ligand>
        <name>Mg(2+)</name>
        <dbReference type="ChEBI" id="CHEBI:18420"/>
    </ligand>
</feature>
<dbReference type="EMBL" id="LO017727">
    <property type="protein sequence ID" value="CRH06760.1"/>
    <property type="molecule type" value="Genomic_DNA"/>
</dbReference>
<gene>
    <name evidence="12 15" type="primary">mraY</name>
    <name evidence="15" type="ORF">MAGMO_2605</name>
</gene>
<comment type="catalytic activity">
    <reaction evidence="12">
        <text>UDP-N-acetyl-alpha-D-muramoyl-L-alanyl-gamma-D-glutamyl-meso-2,6-diaminopimeloyl-D-alanyl-D-alanine + di-trans,octa-cis-undecaprenyl phosphate = di-trans,octa-cis-undecaprenyl diphospho-N-acetyl-alpha-D-muramoyl-L-alanyl-D-glutamyl-meso-2,6-diaminopimeloyl-D-alanyl-D-alanine + UMP</text>
        <dbReference type="Rhea" id="RHEA:28386"/>
        <dbReference type="ChEBI" id="CHEBI:57865"/>
        <dbReference type="ChEBI" id="CHEBI:60392"/>
        <dbReference type="ChEBI" id="CHEBI:61386"/>
        <dbReference type="ChEBI" id="CHEBI:61387"/>
        <dbReference type="EC" id="2.7.8.13"/>
    </reaction>
</comment>
<comment type="cofactor">
    <cofactor evidence="12 14">
        <name>Mg(2+)</name>
        <dbReference type="ChEBI" id="CHEBI:18420"/>
    </cofactor>
</comment>
<evidence type="ECO:0000256" key="9">
    <source>
        <dbReference type="ARBA" id="ARBA00023136"/>
    </source>
</evidence>
<evidence type="ECO:0000256" key="1">
    <source>
        <dbReference type="ARBA" id="ARBA00004141"/>
    </source>
</evidence>
<evidence type="ECO:0000256" key="12">
    <source>
        <dbReference type="HAMAP-Rule" id="MF_00038"/>
    </source>
</evidence>
<evidence type="ECO:0000256" key="14">
    <source>
        <dbReference type="PIRSR" id="PIRSR600715-1"/>
    </source>
</evidence>
<dbReference type="PROSITE" id="PS01348">
    <property type="entry name" value="MRAY_2"/>
    <property type="match status" value="1"/>
</dbReference>
<evidence type="ECO:0000256" key="4">
    <source>
        <dbReference type="ARBA" id="ARBA00022679"/>
    </source>
</evidence>
<dbReference type="Pfam" id="PF00953">
    <property type="entry name" value="Glycos_transf_4"/>
    <property type="match status" value="1"/>
</dbReference>
<dbReference type="GO" id="GO:0008963">
    <property type="term" value="F:phospho-N-acetylmuramoyl-pentapeptide-transferase activity"/>
    <property type="evidence" value="ECO:0007669"/>
    <property type="project" value="UniProtKB-UniRule"/>
</dbReference>
<evidence type="ECO:0000256" key="10">
    <source>
        <dbReference type="ARBA" id="ARBA00023306"/>
    </source>
</evidence>
<feature type="transmembrane region" description="Helical" evidence="12">
    <location>
        <begin position="18"/>
        <end position="40"/>
    </location>
</feature>
<keyword evidence="11 12" id="KW-0961">Cell wall biogenesis/degradation</keyword>
<keyword evidence="7 12" id="KW-0573">Peptidoglycan synthesis</keyword>
<accession>A0A1S7LIK9</accession>
<name>A0A1S7LIK9_MAGMO</name>
<feature type="transmembrane region" description="Helical" evidence="12">
    <location>
        <begin position="174"/>
        <end position="195"/>
    </location>
</feature>
<evidence type="ECO:0000256" key="3">
    <source>
        <dbReference type="ARBA" id="ARBA00022618"/>
    </source>
</evidence>
<comment type="similarity">
    <text evidence="2 12">Belongs to the glycosyltransferase 4 family. MraY subfamily.</text>
</comment>
<dbReference type="HAMAP" id="MF_00038">
    <property type="entry name" value="MraY"/>
    <property type="match status" value="1"/>
</dbReference>
<keyword evidence="5 12" id="KW-0812">Transmembrane</keyword>
<keyword evidence="10 12" id="KW-0131">Cell cycle</keyword>
<keyword evidence="12" id="KW-1003">Cell membrane</keyword>
<comment type="function">
    <text evidence="12">Catalyzes the initial step of the lipid cycle reactions in the biosynthesis of the cell wall peptidoglycan: transfers peptidoglycan precursor phospho-MurNAc-pentapeptide from UDP-MurNAc-pentapeptide onto the lipid carrier undecaprenyl phosphate, yielding undecaprenyl-pyrophosphoryl-MurNAc-pentapeptide, known as lipid I.</text>
</comment>
<feature type="transmembrane region" description="Helical" evidence="12">
    <location>
        <begin position="290"/>
        <end position="313"/>
    </location>
</feature>
<dbReference type="PANTHER" id="PTHR22926:SF5">
    <property type="entry name" value="PHOSPHO-N-ACETYLMURAMOYL-PENTAPEPTIDE-TRANSFERASE HOMOLOG"/>
    <property type="match status" value="1"/>
</dbReference>
<evidence type="ECO:0000256" key="5">
    <source>
        <dbReference type="ARBA" id="ARBA00022692"/>
    </source>
</evidence>
<reference evidence="15" key="1">
    <citation type="submission" date="2015-04" db="EMBL/GenBank/DDBJ databases">
        <authorList>
            <person name="Syromyatnikov M.Y."/>
            <person name="Popov V.N."/>
        </authorList>
    </citation>
    <scope>NUCLEOTIDE SEQUENCE</scope>
    <source>
        <strain evidence="15">MO-1</strain>
    </source>
</reference>
<dbReference type="CDD" id="cd06852">
    <property type="entry name" value="GT_MraY"/>
    <property type="match status" value="1"/>
</dbReference>
<feature type="transmembrane region" description="Helical" evidence="12">
    <location>
        <begin position="340"/>
        <end position="359"/>
    </location>
</feature>
<dbReference type="NCBIfam" id="TIGR00445">
    <property type="entry name" value="mraY"/>
    <property type="match status" value="1"/>
</dbReference>
<feature type="binding site" evidence="14">
    <location>
        <position position="269"/>
    </location>
    <ligand>
        <name>Mg(2+)</name>
        <dbReference type="ChEBI" id="CHEBI:18420"/>
    </ligand>
</feature>
<dbReference type="Pfam" id="PF10555">
    <property type="entry name" value="MraY_sig1"/>
    <property type="match status" value="1"/>
</dbReference>
<feature type="transmembrane region" description="Helical" evidence="12">
    <location>
        <begin position="202"/>
        <end position="221"/>
    </location>
</feature>
<evidence type="ECO:0000313" key="15">
    <source>
        <dbReference type="EMBL" id="CRH06760.1"/>
    </source>
</evidence>
<comment type="pathway">
    <text evidence="12">Cell wall biogenesis; peptidoglycan biosynthesis.</text>
</comment>
<evidence type="ECO:0000256" key="11">
    <source>
        <dbReference type="ARBA" id="ARBA00023316"/>
    </source>
</evidence>
<feature type="transmembrane region" description="Helical" evidence="12">
    <location>
        <begin position="75"/>
        <end position="93"/>
    </location>
</feature>
<evidence type="ECO:0000256" key="2">
    <source>
        <dbReference type="ARBA" id="ARBA00005583"/>
    </source>
</evidence>
<dbReference type="PANTHER" id="PTHR22926">
    <property type="entry name" value="PHOSPHO-N-ACETYLMURAMOYL-PENTAPEPTIDE-TRANSFERASE"/>
    <property type="match status" value="1"/>
</dbReference>
<dbReference type="InterPro" id="IPR000715">
    <property type="entry name" value="Glycosyl_transferase_4"/>
</dbReference>
<dbReference type="GO" id="GO:0051301">
    <property type="term" value="P:cell division"/>
    <property type="evidence" value="ECO:0007669"/>
    <property type="project" value="UniProtKB-KW"/>
</dbReference>
<sequence length="362" mass="39509">MLYHLLYPLHEAWTPLNIFQYITFRTIMAVLTALIISFVLGPPLIRKLQSLQGKGQPIRNDGPERHIIEKAGTPTMGGTLILLAVVVATLLWADLYNPYIWLTLLATLGFGAIGFWDDAEKLIHNNPKGVPGRTRFLLQSMIVLVIAICLKLYVNPEMFGKLTFPLFKDLVIDLGIWFFPFAILVVVGTGNAVNLTDGLDGLAIGPAMFTAAAFTLIAYASGHIHFAGYLGIPYLPGAGELAIFCGAMVGAALGFLWFNTYPAQVFMGDVGALALGAALGSVALMTQHEIVLAIIGGIFVVETLSVIIQVASFKLIGKRVFRMAPLHHHFELKGWAEPKIIVRFWIISIILAFIGLATLKVR</sequence>
<feature type="transmembrane region" description="Helical" evidence="12">
    <location>
        <begin position="99"/>
        <end position="116"/>
    </location>
</feature>
<proteinExistence type="inferred from homology"/>
<keyword evidence="6 12" id="KW-0133">Cell shape</keyword>
<dbReference type="InterPro" id="IPR003524">
    <property type="entry name" value="PNAcMuramoyl-5peptid_Trfase"/>
</dbReference>
<keyword evidence="3 12" id="KW-0132">Cell division</keyword>
<dbReference type="GO" id="GO:0051992">
    <property type="term" value="F:UDP-N-acetylmuramoyl-L-alanyl-D-glutamyl-meso-2,6-diaminopimelyl-D-alanyl-D-alanine:undecaprenyl-phosphate transferase activity"/>
    <property type="evidence" value="ECO:0007669"/>
    <property type="project" value="RHEA"/>
</dbReference>
<evidence type="ECO:0000256" key="6">
    <source>
        <dbReference type="ARBA" id="ARBA00022960"/>
    </source>
</evidence>
<dbReference type="EC" id="2.7.8.13" evidence="12 13"/>
<dbReference type="GO" id="GO:0009252">
    <property type="term" value="P:peptidoglycan biosynthetic process"/>
    <property type="evidence" value="ECO:0007669"/>
    <property type="project" value="UniProtKB-UniRule"/>
</dbReference>
<dbReference type="GO" id="GO:0071555">
    <property type="term" value="P:cell wall organization"/>
    <property type="evidence" value="ECO:0007669"/>
    <property type="project" value="UniProtKB-KW"/>
</dbReference>
<keyword evidence="12 14" id="KW-0460">Magnesium</keyword>
<feature type="transmembrane region" description="Helical" evidence="12">
    <location>
        <begin position="265"/>
        <end position="284"/>
    </location>
</feature>
<dbReference type="GO" id="GO:0008360">
    <property type="term" value="P:regulation of cell shape"/>
    <property type="evidence" value="ECO:0007669"/>
    <property type="project" value="UniProtKB-KW"/>
</dbReference>